<organism evidence="2 3">
    <name type="scientific">Pseudomassariella vexata</name>
    <dbReference type="NCBI Taxonomy" id="1141098"/>
    <lineage>
        <taxon>Eukaryota</taxon>
        <taxon>Fungi</taxon>
        <taxon>Dikarya</taxon>
        <taxon>Ascomycota</taxon>
        <taxon>Pezizomycotina</taxon>
        <taxon>Sordariomycetes</taxon>
        <taxon>Xylariomycetidae</taxon>
        <taxon>Amphisphaeriales</taxon>
        <taxon>Pseudomassariaceae</taxon>
        <taxon>Pseudomassariella</taxon>
    </lineage>
</organism>
<protein>
    <recommendedName>
        <fullName evidence="4">Glycoside hydrolase</fullName>
    </recommendedName>
</protein>
<keyword evidence="3" id="KW-1185">Reference proteome</keyword>
<sequence>MSQLPAEARGVAAGVLIYSLICLIANFLMFWLVWTHNERLSYVALISYFAFLATTCSIIQQVHDNIQWRDVITLQFENTSANPASPVLALGNGSTGADLILFYIQYYCYIVEATLVLFWAFSLTQSVYGWSEKHSLRRSFAFANLTGKIVSVILPAIAIGLLQSKVVQGSFIAFMLVADLQFAISVAGGGFMLLMILIKYIQTRRQFKAWSVDYGKNSRVSKSSPAPRISGAPHLKRSLGIYDRWLVVRFTSAFVVLFIFEFTNVWFQITAHQNNIRDARASSPDFSASRARKSYLLDIPGVSASLLSFLMFGTTKPFRDKMYTTFIPKRFQRRSETATLTNPSYGANANSTIATSRRSQMSGQLFPGFDFGFNTDELRNSGAAVKASDSEFPVLPSMLSSRGEKCQTWV</sequence>
<keyword evidence="1" id="KW-0812">Transmembrane</keyword>
<reference evidence="2 3" key="1">
    <citation type="submission" date="2016-07" db="EMBL/GenBank/DDBJ databases">
        <title>Pervasive Adenine N6-methylation of Active Genes in Fungi.</title>
        <authorList>
            <consortium name="DOE Joint Genome Institute"/>
            <person name="Mondo S.J."/>
            <person name="Dannebaum R.O."/>
            <person name="Kuo R.C."/>
            <person name="Labutti K."/>
            <person name="Haridas S."/>
            <person name="Kuo A."/>
            <person name="Salamov A."/>
            <person name="Ahrendt S.R."/>
            <person name="Lipzen A."/>
            <person name="Sullivan W."/>
            <person name="Andreopoulos W.B."/>
            <person name="Clum A."/>
            <person name="Lindquist E."/>
            <person name="Daum C."/>
            <person name="Ramamoorthy G.K."/>
            <person name="Gryganskyi A."/>
            <person name="Culley D."/>
            <person name="Magnuson J.K."/>
            <person name="James T.Y."/>
            <person name="O'Malley M.A."/>
            <person name="Stajich J.E."/>
            <person name="Spatafora J.W."/>
            <person name="Visel A."/>
            <person name="Grigoriev I.V."/>
        </authorList>
    </citation>
    <scope>NUCLEOTIDE SEQUENCE [LARGE SCALE GENOMIC DNA]</scope>
    <source>
        <strain evidence="2 3">CBS 129021</strain>
    </source>
</reference>
<feature type="transmembrane region" description="Helical" evidence="1">
    <location>
        <begin position="246"/>
        <end position="267"/>
    </location>
</feature>
<dbReference type="InParanoid" id="A0A1Y2E0Z4"/>
<feature type="transmembrane region" description="Helical" evidence="1">
    <location>
        <begin position="182"/>
        <end position="201"/>
    </location>
</feature>
<keyword evidence="1" id="KW-0472">Membrane</keyword>
<gene>
    <name evidence="2" type="ORF">BCR38DRAFT_523711</name>
</gene>
<accession>A0A1Y2E0Z4</accession>
<dbReference type="RefSeq" id="XP_040716360.1">
    <property type="nucleotide sequence ID" value="XM_040865271.1"/>
</dbReference>
<evidence type="ECO:0000313" key="3">
    <source>
        <dbReference type="Proteomes" id="UP000193689"/>
    </source>
</evidence>
<feature type="transmembrane region" description="Helical" evidence="1">
    <location>
        <begin position="295"/>
        <end position="313"/>
    </location>
</feature>
<keyword evidence="1" id="KW-1133">Transmembrane helix</keyword>
<feature type="transmembrane region" description="Helical" evidence="1">
    <location>
        <begin position="40"/>
        <end position="60"/>
    </location>
</feature>
<dbReference type="AlphaFoldDB" id="A0A1Y2E0Z4"/>
<dbReference type="OrthoDB" id="5287295at2759"/>
<name>A0A1Y2E0Z4_9PEZI</name>
<dbReference type="Proteomes" id="UP000193689">
    <property type="component" value="Unassembled WGS sequence"/>
</dbReference>
<dbReference type="EMBL" id="MCFJ01000006">
    <property type="protein sequence ID" value="ORY65208.1"/>
    <property type="molecule type" value="Genomic_DNA"/>
</dbReference>
<feature type="transmembrane region" description="Helical" evidence="1">
    <location>
        <begin position="142"/>
        <end position="162"/>
    </location>
</feature>
<evidence type="ECO:0008006" key="4">
    <source>
        <dbReference type="Google" id="ProtNLM"/>
    </source>
</evidence>
<dbReference type="GeneID" id="63781483"/>
<proteinExistence type="predicted"/>
<feature type="transmembrane region" description="Helical" evidence="1">
    <location>
        <begin position="12"/>
        <end position="33"/>
    </location>
</feature>
<comment type="caution">
    <text evidence="2">The sequence shown here is derived from an EMBL/GenBank/DDBJ whole genome shotgun (WGS) entry which is preliminary data.</text>
</comment>
<evidence type="ECO:0000313" key="2">
    <source>
        <dbReference type="EMBL" id="ORY65208.1"/>
    </source>
</evidence>
<feature type="transmembrane region" description="Helical" evidence="1">
    <location>
        <begin position="100"/>
        <end position="121"/>
    </location>
</feature>
<evidence type="ECO:0000256" key="1">
    <source>
        <dbReference type="SAM" id="Phobius"/>
    </source>
</evidence>